<dbReference type="PANTHER" id="PTHR24422:SF26">
    <property type="entry name" value="CHEMOTAXIS PROTEIN METHYLTRANSFERASE"/>
    <property type="match status" value="1"/>
</dbReference>
<accession>A0A0M4D8X2</accession>
<dbReference type="PRINTS" id="PR00996">
    <property type="entry name" value="CHERMTFRASE"/>
</dbReference>
<dbReference type="SUPFAM" id="SSF47757">
    <property type="entry name" value="Chemotaxis receptor methyltransferase CheR, N-terminal domain"/>
    <property type="match status" value="1"/>
</dbReference>
<dbReference type="EC" id="2.1.1.80" evidence="2"/>
<dbReference type="PANTHER" id="PTHR24422">
    <property type="entry name" value="CHEMOTAXIS PROTEIN METHYLTRANSFERASE"/>
    <property type="match status" value="1"/>
</dbReference>
<feature type="domain" description="CheR-type methyltransferase" evidence="6">
    <location>
        <begin position="10"/>
        <end position="290"/>
    </location>
</feature>
<dbReference type="InterPro" id="IPR026024">
    <property type="entry name" value="Chemotaxis_MeTrfase_CheR"/>
</dbReference>
<dbReference type="InterPro" id="IPR022642">
    <property type="entry name" value="CheR_C"/>
</dbReference>
<name>A0A0M4D8X2_9BACT</name>
<dbReference type="EMBL" id="CP010802">
    <property type="protein sequence ID" value="ALC16267.1"/>
    <property type="molecule type" value="Genomic_DNA"/>
</dbReference>
<evidence type="ECO:0000256" key="3">
    <source>
        <dbReference type="ARBA" id="ARBA00022603"/>
    </source>
</evidence>
<dbReference type="KEGG" id="des:DSOUD_1488"/>
<gene>
    <name evidence="7" type="primary">cheR34H</name>
    <name evidence="7" type="ORF">DSOUD_1488</name>
</gene>
<dbReference type="InterPro" id="IPR022641">
    <property type="entry name" value="CheR_N"/>
</dbReference>
<reference evidence="7 8" key="1">
    <citation type="submission" date="2015-07" db="EMBL/GenBank/DDBJ databases">
        <title>Isolation and Genomic Characterization of a Novel Halophilic Metal-Reducing Deltaproteobacterium from the Deep Subsurface.</title>
        <authorList>
            <person name="Badalamenti J.P."/>
            <person name="Summers Z.M."/>
            <person name="Gralnick J.A."/>
            <person name="Bond D.R."/>
        </authorList>
    </citation>
    <scope>NUCLEOTIDE SEQUENCE [LARGE SCALE GENOMIC DNA]</scope>
    <source>
        <strain evidence="7 8">WTL</strain>
    </source>
</reference>
<dbReference type="SMART" id="SM00138">
    <property type="entry name" value="MeTrc"/>
    <property type="match status" value="1"/>
</dbReference>
<evidence type="ECO:0000256" key="4">
    <source>
        <dbReference type="ARBA" id="ARBA00022679"/>
    </source>
</evidence>
<dbReference type="InterPro" id="IPR029063">
    <property type="entry name" value="SAM-dependent_MTases_sf"/>
</dbReference>
<protein>
    <recommendedName>
        <fullName evidence="2">protein-glutamate O-methyltransferase</fullName>
        <ecNumber evidence="2">2.1.1.80</ecNumber>
    </recommendedName>
</protein>
<evidence type="ECO:0000256" key="5">
    <source>
        <dbReference type="ARBA" id="ARBA00022691"/>
    </source>
</evidence>
<keyword evidence="5" id="KW-0949">S-adenosyl-L-methionine</keyword>
<dbReference type="Pfam" id="PF01739">
    <property type="entry name" value="CheR"/>
    <property type="match status" value="1"/>
</dbReference>
<dbReference type="PIRSF" id="PIRSF000410">
    <property type="entry name" value="CheR"/>
    <property type="match status" value="1"/>
</dbReference>
<dbReference type="Pfam" id="PF03705">
    <property type="entry name" value="CheR_N"/>
    <property type="match status" value="1"/>
</dbReference>
<sequence>MTAEVTNQGSDRGMPSISDSGFRRFSELIYSLCGIKLPPHKKTMLEARLRRRLRSLGFGTFDEYGEYVFSPEGMENELVSMINEVTTNKTDFFREPAHYPFLVDKVLPALMRDFEVGIGRPLRLWSAGCSTGEEPYTLAMVLSEFADRVPDFDFSIFATDISTKVLEAARLGIYRLDKVEPVPEGLKKKYLLRSRDPEKKEVRIVPALRGRVAFRRLNFMDEDFGLTESFDIIFCRNVIIYFDRPTQERLLKRFCEHLPRDRYIFMGHSETLNGLRLPLKQVAPSIYQRI</sequence>
<keyword evidence="3 7" id="KW-0489">Methyltransferase</keyword>
<keyword evidence="8" id="KW-1185">Reference proteome</keyword>
<comment type="catalytic activity">
    <reaction evidence="1">
        <text>L-glutamyl-[protein] + S-adenosyl-L-methionine = [protein]-L-glutamate 5-O-methyl ester + S-adenosyl-L-homocysteine</text>
        <dbReference type="Rhea" id="RHEA:24452"/>
        <dbReference type="Rhea" id="RHEA-COMP:10208"/>
        <dbReference type="Rhea" id="RHEA-COMP:10311"/>
        <dbReference type="ChEBI" id="CHEBI:29973"/>
        <dbReference type="ChEBI" id="CHEBI:57856"/>
        <dbReference type="ChEBI" id="CHEBI:59789"/>
        <dbReference type="ChEBI" id="CHEBI:82795"/>
        <dbReference type="EC" id="2.1.1.80"/>
    </reaction>
</comment>
<dbReference type="Gene3D" id="3.40.50.150">
    <property type="entry name" value="Vaccinia Virus protein VP39"/>
    <property type="match status" value="1"/>
</dbReference>
<evidence type="ECO:0000256" key="1">
    <source>
        <dbReference type="ARBA" id="ARBA00001541"/>
    </source>
</evidence>
<evidence type="ECO:0000313" key="7">
    <source>
        <dbReference type="EMBL" id="ALC16267.1"/>
    </source>
</evidence>
<evidence type="ECO:0000259" key="6">
    <source>
        <dbReference type="PROSITE" id="PS50123"/>
    </source>
</evidence>
<evidence type="ECO:0000313" key="8">
    <source>
        <dbReference type="Proteomes" id="UP000057158"/>
    </source>
</evidence>
<dbReference type="SUPFAM" id="SSF53335">
    <property type="entry name" value="S-adenosyl-L-methionine-dependent methyltransferases"/>
    <property type="match status" value="1"/>
</dbReference>
<dbReference type="AlphaFoldDB" id="A0A0M4D8X2"/>
<dbReference type="STRING" id="1603606.DSOUD_1488"/>
<dbReference type="InterPro" id="IPR036804">
    <property type="entry name" value="CheR_N_sf"/>
</dbReference>
<proteinExistence type="predicted"/>
<dbReference type="PROSITE" id="PS50123">
    <property type="entry name" value="CHER"/>
    <property type="match status" value="1"/>
</dbReference>
<keyword evidence="4 7" id="KW-0808">Transferase</keyword>
<dbReference type="Proteomes" id="UP000057158">
    <property type="component" value="Chromosome"/>
</dbReference>
<dbReference type="InterPro" id="IPR000780">
    <property type="entry name" value="CheR_MeTrfase"/>
</dbReference>
<dbReference type="PATRIC" id="fig|1603606.3.peg.1621"/>
<dbReference type="InterPro" id="IPR050903">
    <property type="entry name" value="Bact_Chemotaxis_MeTrfase"/>
</dbReference>
<dbReference type="Gene3D" id="1.10.155.10">
    <property type="entry name" value="Chemotaxis receptor methyltransferase CheR, N-terminal domain"/>
    <property type="match status" value="1"/>
</dbReference>
<evidence type="ECO:0000256" key="2">
    <source>
        <dbReference type="ARBA" id="ARBA00012534"/>
    </source>
</evidence>
<organism evidence="7 8">
    <name type="scientific">Desulfuromonas soudanensis</name>
    <dbReference type="NCBI Taxonomy" id="1603606"/>
    <lineage>
        <taxon>Bacteria</taxon>
        <taxon>Pseudomonadati</taxon>
        <taxon>Thermodesulfobacteriota</taxon>
        <taxon>Desulfuromonadia</taxon>
        <taxon>Desulfuromonadales</taxon>
        <taxon>Desulfuromonadaceae</taxon>
        <taxon>Desulfuromonas</taxon>
    </lineage>
</organism>
<dbReference type="GO" id="GO:0008983">
    <property type="term" value="F:protein-glutamate O-methyltransferase activity"/>
    <property type="evidence" value="ECO:0007669"/>
    <property type="project" value="UniProtKB-EC"/>
</dbReference>
<dbReference type="GO" id="GO:0032259">
    <property type="term" value="P:methylation"/>
    <property type="evidence" value="ECO:0007669"/>
    <property type="project" value="UniProtKB-KW"/>
</dbReference>